<protein>
    <submittedName>
        <fullName evidence="2">Uncharacterized protein</fullName>
    </submittedName>
</protein>
<dbReference type="HOGENOM" id="CLU_2170974_0_0_1"/>
<name>S8A5F7_DACHA</name>
<evidence type="ECO:0000256" key="1">
    <source>
        <dbReference type="SAM" id="SignalP"/>
    </source>
</evidence>
<feature type="signal peptide" evidence="1">
    <location>
        <begin position="1"/>
        <end position="18"/>
    </location>
</feature>
<keyword evidence="1" id="KW-0732">Signal</keyword>
<dbReference type="EMBL" id="AQGS01000592">
    <property type="protein sequence ID" value="EPS38034.1"/>
    <property type="molecule type" value="Genomic_DNA"/>
</dbReference>
<reference evidence="2 3" key="1">
    <citation type="journal article" date="2013" name="PLoS Genet.">
        <title>Genomic mechanisms accounting for the adaptation to parasitism in nematode-trapping fungi.</title>
        <authorList>
            <person name="Meerupati T."/>
            <person name="Andersson K.M."/>
            <person name="Friman E."/>
            <person name="Kumar D."/>
            <person name="Tunlid A."/>
            <person name="Ahren D."/>
        </authorList>
    </citation>
    <scope>NUCLEOTIDE SEQUENCE [LARGE SCALE GENOMIC DNA]</scope>
    <source>
        <strain evidence="2 3">CBS 200.50</strain>
    </source>
</reference>
<organism evidence="2 3">
    <name type="scientific">Dactylellina haptotyla (strain CBS 200.50)</name>
    <name type="common">Nematode-trapping fungus</name>
    <name type="synonym">Monacrosporium haptotylum</name>
    <dbReference type="NCBI Taxonomy" id="1284197"/>
    <lineage>
        <taxon>Eukaryota</taxon>
        <taxon>Fungi</taxon>
        <taxon>Dikarya</taxon>
        <taxon>Ascomycota</taxon>
        <taxon>Pezizomycotina</taxon>
        <taxon>Orbiliomycetes</taxon>
        <taxon>Orbiliales</taxon>
        <taxon>Orbiliaceae</taxon>
        <taxon>Dactylellina</taxon>
    </lineage>
</organism>
<evidence type="ECO:0000313" key="2">
    <source>
        <dbReference type="EMBL" id="EPS38034.1"/>
    </source>
</evidence>
<sequence>MKFTTVLAVFSAVTIVSAAPAAEPQLNQVFPAGNSKYTLPPNHQLSGKLGEYQKDAVNYFNKVAPKPIIDAANGLAHNKYTSWMTGPHPILRPISKIIGRQEYELENLDG</sequence>
<dbReference type="AlphaFoldDB" id="S8A5F7"/>
<feature type="chain" id="PRO_5004548269" evidence="1">
    <location>
        <begin position="19"/>
        <end position="110"/>
    </location>
</feature>
<keyword evidence="3" id="KW-1185">Reference proteome</keyword>
<proteinExistence type="predicted"/>
<reference evidence="3" key="2">
    <citation type="submission" date="2013-04" db="EMBL/GenBank/DDBJ databases">
        <title>Genomic mechanisms accounting for the adaptation to parasitism in nematode-trapping fungi.</title>
        <authorList>
            <person name="Ahren D.G."/>
        </authorList>
    </citation>
    <scope>NUCLEOTIDE SEQUENCE [LARGE SCALE GENOMIC DNA]</scope>
    <source>
        <strain evidence="3">CBS 200.50</strain>
    </source>
</reference>
<dbReference type="Proteomes" id="UP000015100">
    <property type="component" value="Unassembled WGS sequence"/>
</dbReference>
<evidence type="ECO:0000313" key="3">
    <source>
        <dbReference type="Proteomes" id="UP000015100"/>
    </source>
</evidence>
<gene>
    <name evidence="2" type="ORF">H072_8292</name>
</gene>
<comment type="caution">
    <text evidence="2">The sequence shown here is derived from an EMBL/GenBank/DDBJ whole genome shotgun (WGS) entry which is preliminary data.</text>
</comment>
<accession>S8A5F7</accession>